<comment type="caution">
    <text evidence="12">The sequence shown here is derived from an EMBL/GenBank/DDBJ whole genome shotgun (WGS) entry which is preliminary data.</text>
</comment>
<feature type="binding site" evidence="8">
    <location>
        <position position="50"/>
    </location>
    <ligand>
        <name>Na(+)</name>
        <dbReference type="ChEBI" id="CHEBI:29101"/>
        <label>1</label>
    </ligand>
</feature>
<dbReference type="GO" id="GO:0046872">
    <property type="term" value="F:metal ion binding"/>
    <property type="evidence" value="ECO:0007669"/>
    <property type="project" value="UniProtKB-KW"/>
</dbReference>
<feature type="transmembrane region" description="Helical" evidence="11">
    <location>
        <begin position="226"/>
        <end position="245"/>
    </location>
</feature>
<dbReference type="GO" id="GO:0005283">
    <property type="term" value="F:amino acid:sodium symporter activity"/>
    <property type="evidence" value="ECO:0007669"/>
    <property type="project" value="TreeGrafter"/>
</dbReference>
<dbReference type="AlphaFoldDB" id="A0A210Q126"/>
<reference evidence="12 13" key="1">
    <citation type="journal article" date="2017" name="Nat. Ecol. Evol.">
        <title>Scallop genome provides insights into evolution of bilaterian karyotype and development.</title>
        <authorList>
            <person name="Wang S."/>
            <person name="Zhang J."/>
            <person name="Jiao W."/>
            <person name="Li J."/>
            <person name="Xun X."/>
            <person name="Sun Y."/>
            <person name="Guo X."/>
            <person name="Huan P."/>
            <person name="Dong B."/>
            <person name="Zhang L."/>
            <person name="Hu X."/>
            <person name="Sun X."/>
            <person name="Wang J."/>
            <person name="Zhao C."/>
            <person name="Wang Y."/>
            <person name="Wang D."/>
            <person name="Huang X."/>
            <person name="Wang R."/>
            <person name="Lv J."/>
            <person name="Li Y."/>
            <person name="Zhang Z."/>
            <person name="Liu B."/>
            <person name="Lu W."/>
            <person name="Hui Y."/>
            <person name="Liang J."/>
            <person name="Zhou Z."/>
            <person name="Hou R."/>
            <person name="Li X."/>
            <person name="Liu Y."/>
            <person name="Li H."/>
            <person name="Ning X."/>
            <person name="Lin Y."/>
            <person name="Zhao L."/>
            <person name="Xing Q."/>
            <person name="Dou J."/>
            <person name="Li Y."/>
            <person name="Mao J."/>
            <person name="Guo H."/>
            <person name="Dou H."/>
            <person name="Li T."/>
            <person name="Mu C."/>
            <person name="Jiang W."/>
            <person name="Fu Q."/>
            <person name="Fu X."/>
            <person name="Miao Y."/>
            <person name="Liu J."/>
            <person name="Yu Q."/>
            <person name="Li R."/>
            <person name="Liao H."/>
            <person name="Li X."/>
            <person name="Kong Y."/>
            <person name="Jiang Z."/>
            <person name="Chourrout D."/>
            <person name="Li R."/>
            <person name="Bao Z."/>
        </authorList>
    </citation>
    <scope>NUCLEOTIDE SEQUENCE [LARGE SCALE GENOMIC DNA]</scope>
    <source>
        <strain evidence="12 13">PY_sf001</strain>
    </source>
</reference>
<comment type="similarity">
    <text evidence="2 10">Belongs to the sodium:neurotransmitter symporter (SNF) (TC 2.A.22) family.</text>
</comment>
<sequence length="630" mass="69438">MDSKVPETVKLEVEKTNKSGSTFSSSETLDNEREHWAGKLDSLLSFLGYAVGLGNLWRFPYLCMRNGGGAFLIPFFIFLVLCGLPLYFLELCLGQFTGRSASHAWEVCPIFKGVGVGMVIAIGIIGLYYNVIIAWTLFYIGNSFISPLPWSTCSNDWNTDTCGARGSNITGRNSSNITGVNGILQNSTNSYHASVTNAINGLTSEEEFWQYKVLSMSSGLDVIGRVPWHLAVCFIAAWILVYLCLIKGVKSLGKVVYVTATLPYILLTVILVRGLTLPGSADGVLFYLTPDFTRLADMQVWIEAALQVFYSLGPAWGPMITMASYNKFNNNCYRDAIVLTFMSEGTSIYAGLVVFSVLGFMANKANLPISEIAKSGPGLGFIAYPEALAQLPIPNLWAALFFIMLLTVGLDSQFVHIEAVCTAFTDTFPSLRRKRMIFTAIMCGGWCLAGLLICTQGGIYIFQMVDWYVASISLPLFGLLEAVVIGWFYGADRFARDIELMLNRGVPVFMRVCWCFVTPAVLMFLLLFTLSTYKPPTYGEYEYPGYTSVIGFLLAMVPIIPLPICAFLTIRGAPGQTLREKITTSFKPSPNWKPISKCHASGYDATMKSDGGTYMEVVKRNILGDTSYNP</sequence>
<evidence type="ECO:0000256" key="11">
    <source>
        <dbReference type="SAM" id="Phobius"/>
    </source>
</evidence>
<feature type="binding site" evidence="8">
    <location>
        <position position="51"/>
    </location>
    <ligand>
        <name>Na(+)</name>
        <dbReference type="ChEBI" id="CHEBI:29101"/>
        <label>1</label>
    </ligand>
</feature>
<dbReference type="GO" id="GO:0089718">
    <property type="term" value="P:amino acid import across plasma membrane"/>
    <property type="evidence" value="ECO:0007669"/>
    <property type="project" value="TreeGrafter"/>
</dbReference>
<comment type="subcellular location">
    <subcellularLocation>
        <location evidence="1">Membrane</location>
        <topology evidence="1">Multi-pass membrane protein</topology>
    </subcellularLocation>
</comment>
<evidence type="ECO:0000256" key="7">
    <source>
        <dbReference type="ARBA" id="ARBA00023180"/>
    </source>
</evidence>
<feature type="transmembrane region" description="Helical" evidence="11">
    <location>
        <begin position="43"/>
        <end position="59"/>
    </location>
</feature>
<dbReference type="EMBL" id="NEDP02005273">
    <property type="protein sequence ID" value="OWF42453.1"/>
    <property type="molecule type" value="Genomic_DNA"/>
</dbReference>
<evidence type="ECO:0000313" key="12">
    <source>
        <dbReference type="EMBL" id="OWF42453.1"/>
    </source>
</evidence>
<dbReference type="SUPFAM" id="SSF161070">
    <property type="entry name" value="SNF-like"/>
    <property type="match status" value="1"/>
</dbReference>
<feature type="transmembrane region" description="Helical" evidence="11">
    <location>
        <begin position="257"/>
        <end position="278"/>
    </location>
</feature>
<evidence type="ECO:0000256" key="9">
    <source>
        <dbReference type="PIRSR" id="PIRSR600175-2"/>
    </source>
</evidence>
<feature type="transmembrane region" description="Helical" evidence="11">
    <location>
        <begin position="71"/>
        <end position="93"/>
    </location>
</feature>
<evidence type="ECO:0000256" key="4">
    <source>
        <dbReference type="ARBA" id="ARBA00022692"/>
    </source>
</evidence>
<feature type="transmembrane region" description="Helical" evidence="11">
    <location>
        <begin position="337"/>
        <end position="361"/>
    </location>
</feature>
<keyword evidence="8" id="KW-0915">Sodium</keyword>
<feature type="transmembrane region" description="Helical" evidence="11">
    <location>
        <begin position="467"/>
        <end position="488"/>
    </location>
</feature>
<feature type="transmembrane region" description="Helical" evidence="11">
    <location>
        <begin position="508"/>
        <end position="530"/>
    </location>
</feature>
<evidence type="ECO:0000313" key="13">
    <source>
        <dbReference type="Proteomes" id="UP000242188"/>
    </source>
</evidence>
<dbReference type="PANTHER" id="PTHR11616:SF321">
    <property type="entry name" value="SODIUM-DEPENDENT NUTRIENT AMINO ACID TRANSPORTER 1-RELATED"/>
    <property type="match status" value="1"/>
</dbReference>
<keyword evidence="7" id="KW-0325">Glycoprotein</keyword>
<dbReference type="PROSITE" id="PS50267">
    <property type="entry name" value="NA_NEUROTRAN_SYMP_3"/>
    <property type="match status" value="1"/>
</dbReference>
<evidence type="ECO:0000256" key="10">
    <source>
        <dbReference type="RuleBase" id="RU003732"/>
    </source>
</evidence>
<protein>
    <recommendedName>
        <fullName evidence="10">Transporter</fullName>
    </recommendedName>
</protein>
<keyword evidence="8" id="KW-0479">Metal-binding</keyword>
<keyword evidence="9" id="KW-1015">Disulfide bond</keyword>
<keyword evidence="5 11" id="KW-1133">Transmembrane helix</keyword>
<evidence type="ECO:0000256" key="6">
    <source>
        <dbReference type="ARBA" id="ARBA00023136"/>
    </source>
</evidence>
<name>A0A210Q126_MIZYE</name>
<evidence type="ECO:0000256" key="5">
    <source>
        <dbReference type="ARBA" id="ARBA00022989"/>
    </source>
</evidence>
<dbReference type="Pfam" id="PF00209">
    <property type="entry name" value="SNF"/>
    <property type="match status" value="1"/>
</dbReference>
<dbReference type="Proteomes" id="UP000242188">
    <property type="component" value="Unassembled WGS sequence"/>
</dbReference>
<feature type="binding site" evidence="8">
    <location>
        <position position="412"/>
    </location>
    <ligand>
        <name>Na(+)</name>
        <dbReference type="ChEBI" id="CHEBI:29101"/>
        <label>1</label>
    </ligand>
</feature>
<feature type="transmembrane region" description="Helical" evidence="11">
    <location>
        <begin position="550"/>
        <end position="570"/>
    </location>
</feature>
<evidence type="ECO:0000256" key="8">
    <source>
        <dbReference type="PIRSR" id="PIRSR600175-1"/>
    </source>
</evidence>
<keyword evidence="3 10" id="KW-0813">Transport</keyword>
<proteinExistence type="inferred from homology"/>
<dbReference type="PROSITE" id="PS00610">
    <property type="entry name" value="NA_NEUROTRAN_SYMP_1"/>
    <property type="match status" value="1"/>
</dbReference>
<evidence type="ECO:0000256" key="3">
    <source>
        <dbReference type="ARBA" id="ARBA00022448"/>
    </source>
</evidence>
<evidence type="ECO:0000256" key="1">
    <source>
        <dbReference type="ARBA" id="ARBA00004141"/>
    </source>
</evidence>
<keyword evidence="4 10" id="KW-0812">Transmembrane</keyword>
<feature type="binding site" evidence="8">
    <location>
        <position position="311"/>
    </location>
    <ligand>
        <name>Na(+)</name>
        <dbReference type="ChEBI" id="CHEBI:29101"/>
        <label>1</label>
    </ligand>
</feature>
<feature type="binding site" evidence="8">
    <location>
        <position position="411"/>
    </location>
    <ligand>
        <name>Na(+)</name>
        <dbReference type="ChEBI" id="CHEBI:29101"/>
        <label>1</label>
    </ligand>
</feature>
<feature type="transmembrane region" description="Helical" evidence="11">
    <location>
        <begin position="298"/>
        <end position="316"/>
    </location>
</feature>
<gene>
    <name evidence="12" type="ORF">KP79_PYT05155</name>
</gene>
<dbReference type="OrthoDB" id="6150485at2759"/>
<dbReference type="InterPro" id="IPR037272">
    <property type="entry name" value="SNS_sf"/>
</dbReference>
<dbReference type="InterPro" id="IPR000175">
    <property type="entry name" value="Na/ntran_symport"/>
</dbReference>
<keyword evidence="13" id="KW-1185">Reference proteome</keyword>
<keyword evidence="10" id="KW-0769">Symport</keyword>
<evidence type="ECO:0000256" key="2">
    <source>
        <dbReference type="ARBA" id="ARBA00006459"/>
    </source>
</evidence>
<organism evidence="12 13">
    <name type="scientific">Mizuhopecten yessoensis</name>
    <name type="common">Japanese scallop</name>
    <name type="synonym">Patinopecten yessoensis</name>
    <dbReference type="NCBI Taxonomy" id="6573"/>
    <lineage>
        <taxon>Eukaryota</taxon>
        <taxon>Metazoa</taxon>
        <taxon>Spiralia</taxon>
        <taxon>Lophotrochozoa</taxon>
        <taxon>Mollusca</taxon>
        <taxon>Bivalvia</taxon>
        <taxon>Autobranchia</taxon>
        <taxon>Pteriomorphia</taxon>
        <taxon>Pectinida</taxon>
        <taxon>Pectinoidea</taxon>
        <taxon>Pectinidae</taxon>
        <taxon>Mizuhopecten</taxon>
    </lineage>
</organism>
<dbReference type="PRINTS" id="PR00176">
    <property type="entry name" value="NANEUSMPORT"/>
</dbReference>
<accession>A0A210Q126</accession>
<feature type="binding site" evidence="8">
    <location>
        <position position="48"/>
    </location>
    <ligand>
        <name>Na(+)</name>
        <dbReference type="ChEBI" id="CHEBI:29101"/>
        <label>1</label>
    </ligand>
</feature>
<dbReference type="GO" id="GO:0005886">
    <property type="term" value="C:plasma membrane"/>
    <property type="evidence" value="ECO:0007669"/>
    <property type="project" value="TreeGrafter"/>
</dbReference>
<dbReference type="PANTHER" id="PTHR11616">
    <property type="entry name" value="SODIUM/CHLORIDE DEPENDENT TRANSPORTER"/>
    <property type="match status" value="1"/>
</dbReference>
<feature type="disulfide bond" evidence="9">
    <location>
        <begin position="153"/>
        <end position="162"/>
    </location>
</feature>
<feature type="binding site" evidence="8">
    <location>
        <position position="55"/>
    </location>
    <ligand>
        <name>Na(+)</name>
        <dbReference type="ChEBI" id="CHEBI:29101"/>
        <label>1</label>
    </ligand>
</feature>
<feature type="transmembrane region" description="Helical" evidence="11">
    <location>
        <begin position="436"/>
        <end position="461"/>
    </location>
</feature>
<feature type="transmembrane region" description="Helical" evidence="11">
    <location>
        <begin position="396"/>
        <end position="415"/>
    </location>
</feature>
<keyword evidence="6 11" id="KW-0472">Membrane</keyword>
<feature type="transmembrane region" description="Helical" evidence="11">
    <location>
        <begin position="114"/>
        <end position="140"/>
    </location>
</feature>